<feature type="transmembrane region" description="Helical" evidence="1">
    <location>
        <begin position="25"/>
        <end position="45"/>
    </location>
</feature>
<sequence>MFNLSFPKFENASALIKLEIILERGIAPFVLNLVVMGIYIFLVIYKNMNSFQDKNTFYK</sequence>
<dbReference type="Proteomes" id="UP000178457">
    <property type="component" value="Unassembled WGS sequence"/>
</dbReference>
<dbReference type="STRING" id="1797758.A2858_01410"/>
<keyword evidence="1" id="KW-1133">Transmembrane helix</keyword>
<dbReference type="AlphaFoldDB" id="A0A1F5IME1"/>
<comment type="caution">
    <text evidence="2">The sequence shown here is derived from an EMBL/GenBank/DDBJ whole genome shotgun (WGS) entry which is preliminary data.</text>
</comment>
<name>A0A1F5IME1_9BACT</name>
<accession>A0A1F5IME1</accession>
<dbReference type="EMBL" id="MFCL01000004">
    <property type="protein sequence ID" value="OGE17541.1"/>
    <property type="molecule type" value="Genomic_DNA"/>
</dbReference>
<gene>
    <name evidence="2" type="ORF">A2858_01410</name>
</gene>
<organism evidence="2 3">
    <name type="scientific">Candidatus Daviesbacteria bacterium RIFCSPHIGHO2_01_FULL_36_37</name>
    <dbReference type="NCBI Taxonomy" id="1797758"/>
    <lineage>
        <taxon>Bacteria</taxon>
        <taxon>Candidatus Daviesiibacteriota</taxon>
    </lineage>
</organism>
<reference evidence="2 3" key="1">
    <citation type="journal article" date="2016" name="Nat. Commun.">
        <title>Thousands of microbial genomes shed light on interconnected biogeochemical processes in an aquifer system.</title>
        <authorList>
            <person name="Anantharaman K."/>
            <person name="Brown C.T."/>
            <person name="Hug L.A."/>
            <person name="Sharon I."/>
            <person name="Castelle C.J."/>
            <person name="Probst A.J."/>
            <person name="Thomas B.C."/>
            <person name="Singh A."/>
            <person name="Wilkins M.J."/>
            <person name="Karaoz U."/>
            <person name="Brodie E.L."/>
            <person name="Williams K.H."/>
            <person name="Hubbard S.S."/>
            <person name="Banfield J.F."/>
        </authorList>
    </citation>
    <scope>NUCLEOTIDE SEQUENCE [LARGE SCALE GENOMIC DNA]</scope>
</reference>
<protein>
    <submittedName>
        <fullName evidence="2">Uncharacterized protein</fullName>
    </submittedName>
</protein>
<keyword evidence="1" id="KW-0472">Membrane</keyword>
<keyword evidence="1" id="KW-0812">Transmembrane</keyword>
<evidence type="ECO:0000256" key="1">
    <source>
        <dbReference type="SAM" id="Phobius"/>
    </source>
</evidence>
<evidence type="ECO:0000313" key="2">
    <source>
        <dbReference type="EMBL" id="OGE17541.1"/>
    </source>
</evidence>
<proteinExistence type="predicted"/>
<evidence type="ECO:0000313" key="3">
    <source>
        <dbReference type="Proteomes" id="UP000178457"/>
    </source>
</evidence>